<proteinExistence type="predicted"/>
<feature type="transmembrane region" description="Helical" evidence="8">
    <location>
        <begin position="269"/>
        <end position="290"/>
    </location>
</feature>
<feature type="domain" description="ABC transmembrane type-1" evidence="10">
    <location>
        <begin position="2"/>
        <end position="299"/>
    </location>
</feature>
<dbReference type="Pfam" id="PF00005">
    <property type="entry name" value="ABC_tran"/>
    <property type="match status" value="1"/>
</dbReference>
<feature type="transmembrane region" description="Helical" evidence="8">
    <location>
        <begin position="238"/>
        <end position="263"/>
    </location>
</feature>
<dbReference type="SMART" id="SM00382">
    <property type="entry name" value="AAA"/>
    <property type="match status" value="1"/>
</dbReference>
<dbReference type="PANTHER" id="PTHR24221:SF654">
    <property type="entry name" value="ATP-BINDING CASSETTE SUB-FAMILY B MEMBER 6"/>
    <property type="match status" value="1"/>
</dbReference>
<dbReference type="GO" id="GO:0034040">
    <property type="term" value="F:ATPase-coupled lipid transmembrane transporter activity"/>
    <property type="evidence" value="ECO:0007669"/>
    <property type="project" value="TreeGrafter"/>
</dbReference>
<evidence type="ECO:0000256" key="3">
    <source>
        <dbReference type="ARBA" id="ARBA00022692"/>
    </source>
</evidence>
<dbReference type="AlphaFoldDB" id="A0A3M6Q617"/>
<feature type="transmembrane region" description="Helical" evidence="8">
    <location>
        <begin position="126"/>
        <end position="149"/>
    </location>
</feature>
<evidence type="ECO:0000259" key="10">
    <source>
        <dbReference type="PROSITE" id="PS50929"/>
    </source>
</evidence>
<evidence type="ECO:0000256" key="8">
    <source>
        <dbReference type="SAM" id="Phobius"/>
    </source>
</evidence>
<evidence type="ECO:0000256" key="2">
    <source>
        <dbReference type="ARBA" id="ARBA00022475"/>
    </source>
</evidence>
<dbReference type="InterPro" id="IPR027417">
    <property type="entry name" value="P-loop_NTPase"/>
</dbReference>
<comment type="subcellular location">
    <subcellularLocation>
        <location evidence="1">Cell membrane</location>
        <topology evidence="1">Multi-pass membrane protein</topology>
    </subcellularLocation>
</comment>
<reference evidence="11 12" key="1">
    <citation type="submission" date="2018-10" db="EMBL/GenBank/DDBJ databases">
        <title>Comamonadaceae CDC group NO-1 genome sequencing and assembly.</title>
        <authorList>
            <person name="Bernier A.-M."/>
            <person name="Bernard K."/>
        </authorList>
    </citation>
    <scope>NUCLEOTIDE SEQUENCE [LARGE SCALE GENOMIC DNA]</scope>
    <source>
        <strain evidence="11 12">NML970147</strain>
    </source>
</reference>
<accession>A0A3M6Q617</accession>
<keyword evidence="5 11" id="KW-0067">ATP-binding</keyword>
<name>A0A3M6Q617_9BURK</name>
<dbReference type="InterPro" id="IPR011527">
    <property type="entry name" value="ABC1_TM_dom"/>
</dbReference>
<dbReference type="InterPro" id="IPR036640">
    <property type="entry name" value="ABC1_TM_sf"/>
</dbReference>
<evidence type="ECO:0000259" key="9">
    <source>
        <dbReference type="PROSITE" id="PS50893"/>
    </source>
</evidence>
<keyword evidence="2" id="KW-1003">Cell membrane</keyword>
<dbReference type="GO" id="GO:0016887">
    <property type="term" value="F:ATP hydrolysis activity"/>
    <property type="evidence" value="ECO:0007669"/>
    <property type="project" value="InterPro"/>
</dbReference>
<keyword evidence="7 8" id="KW-0472">Membrane</keyword>
<dbReference type="SUPFAM" id="SSF52540">
    <property type="entry name" value="P-loop containing nucleoside triphosphate hydrolases"/>
    <property type="match status" value="1"/>
</dbReference>
<keyword evidence="4" id="KW-0547">Nucleotide-binding</keyword>
<dbReference type="InterPro" id="IPR039421">
    <property type="entry name" value="Type_1_exporter"/>
</dbReference>
<evidence type="ECO:0000256" key="6">
    <source>
        <dbReference type="ARBA" id="ARBA00022989"/>
    </source>
</evidence>
<dbReference type="EMBL" id="RDQM01000007">
    <property type="protein sequence ID" value="RMW98642.1"/>
    <property type="molecule type" value="Genomic_DNA"/>
</dbReference>
<evidence type="ECO:0000313" key="12">
    <source>
        <dbReference type="Proteomes" id="UP000267521"/>
    </source>
</evidence>
<evidence type="ECO:0000256" key="4">
    <source>
        <dbReference type="ARBA" id="ARBA00022741"/>
    </source>
</evidence>
<evidence type="ECO:0000313" key="11">
    <source>
        <dbReference type="EMBL" id="RMW98642.1"/>
    </source>
</evidence>
<dbReference type="GO" id="GO:0005524">
    <property type="term" value="F:ATP binding"/>
    <property type="evidence" value="ECO:0007669"/>
    <property type="project" value="UniProtKB-KW"/>
</dbReference>
<dbReference type="PANTHER" id="PTHR24221">
    <property type="entry name" value="ATP-BINDING CASSETTE SUB-FAMILY B"/>
    <property type="match status" value="1"/>
</dbReference>
<dbReference type="InterPro" id="IPR003439">
    <property type="entry name" value="ABC_transporter-like_ATP-bd"/>
</dbReference>
<feature type="domain" description="ABC transporter" evidence="9">
    <location>
        <begin position="338"/>
        <end position="559"/>
    </location>
</feature>
<dbReference type="GO" id="GO:0005886">
    <property type="term" value="C:plasma membrane"/>
    <property type="evidence" value="ECO:0007669"/>
    <property type="project" value="UniProtKB-SubCell"/>
</dbReference>
<organism evidence="11 12">
    <name type="scientific">Allofranklinella schreckenbergeri</name>
    <dbReference type="NCBI Taxonomy" id="1076744"/>
    <lineage>
        <taxon>Bacteria</taxon>
        <taxon>Pseudomonadati</taxon>
        <taxon>Pseudomonadota</taxon>
        <taxon>Betaproteobacteria</taxon>
        <taxon>Burkholderiales</taxon>
        <taxon>Comamonadaceae</taxon>
        <taxon>Allofranklinella</taxon>
    </lineage>
</organism>
<evidence type="ECO:0000256" key="1">
    <source>
        <dbReference type="ARBA" id="ARBA00004651"/>
    </source>
</evidence>
<gene>
    <name evidence="11" type="ORF">EBQ26_07050</name>
</gene>
<keyword evidence="6 8" id="KW-1133">Transmembrane helix</keyword>
<evidence type="ECO:0000256" key="7">
    <source>
        <dbReference type="ARBA" id="ARBA00023136"/>
    </source>
</evidence>
<keyword evidence="3 8" id="KW-0812">Transmembrane</keyword>
<dbReference type="GO" id="GO:0140359">
    <property type="term" value="F:ABC-type transporter activity"/>
    <property type="evidence" value="ECO:0007669"/>
    <property type="project" value="InterPro"/>
</dbReference>
<feature type="transmembrane region" description="Helical" evidence="8">
    <location>
        <begin position="155"/>
        <end position="175"/>
    </location>
</feature>
<dbReference type="SUPFAM" id="SSF90123">
    <property type="entry name" value="ABC transporter transmembrane region"/>
    <property type="match status" value="1"/>
</dbReference>
<protein>
    <submittedName>
        <fullName evidence="11">ATP-binding cassette domain-containing protein</fullName>
    </submittedName>
</protein>
<dbReference type="Gene3D" id="3.40.50.300">
    <property type="entry name" value="P-loop containing nucleotide triphosphate hydrolases"/>
    <property type="match status" value="1"/>
</dbReference>
<dbReference type="PROSITE" id="PS50893">
    <property type="entry name" value="ABC_TRANSPORTER_2"/>
    <property type="match status" value="1"/>
</dbReference>
<dbReference type="PROSITE" id="PS50929">
    <property type="entry name" value="ABC_TM1F"/>
    <property type="match status" value="1"/>
</dbReference>
<feature type="transmembrane region" description="Helical" evidence="8">
    <location>
        <begin position="25"/>
        <end position="46"/>
    </location>
</feature>
<comment type="caution">
    <text evidence="11">The sequence shown here is derived from an EMBL/GenBank/DDBJ whole genome shotgun (WGS) entry which is preliminary data.</text>
</comment>
<sequence length="562" mass="59212">MALGLLLACATALMGALLLGVSGWFITATAIAGLAVSTALAFDIFLPSASIRLLALGRTGGRYAERVLTHSAALHALVGLRERLFRGLARPPASARTRAQQHRQWRLQPARLLLRLTRDLNAAEALYLRLLTPACAALAASLGLSAWLAWHHWGLGLAGLLWLLGAGLGVPWWLLRASARLTLAQSRHGERLRQHALDLAGGQAELVMAGRFDAQLARWLEQEAALARLEDRLQRCDALAAAAWQMLHTLTLAAAVAAAGWLVLARDMAVPTAAFFVLMAIAAMEPFAALRRGAAEWASTALAARRLQAPLQQAAAPAPAALPLPAPGLAASLDAVRMQVQGWGGVEAEAKAKAEGDAAPGCSLQVEVGERLALIGPSGSGKSTLLQYLSGELLPSHGSVQAYPSVGLPQQTVLFGDSVRANVDLQQRGLPDAVVWAALQAAGLQEAIAARPEGLDAMLGEGGLGLSRGQARRLALARLFVCEGDFWLLDEPTDGLDADTAADVLARLDAALQGKTAVIATHLRREAALADRLVLLEHGRIAAQAVRGTPAFTRLLEGLRDD</sequence>
<dbReference type="InterPro" id="IPR003593">
    <property type="entry name" value="AAA+_ATPase"/>
</dbReference>
<dbReference type="Gene3D" id="1.20.1560.10">
    <property type="entry name" value="ABC transporter type 1, transmembrane domain"/>
    <property type="match status" value="1"/>
</dbReference>
<evidence type="ECO:0000256" key="5">
    <source>
        <dbReference type="ARBA" id="ARBA00022840"/>
    </source>
</evidence>
<dbReference type="Proteomes" id="UP000267521">
    <property type="component" value="Unassembled WGS sequence"/>
</dbReference>